<name>A0A1C0U3U7_9GAMM</name>
<evidence type="ECO:0000313" key="3">
    <source>
        <dbReference type="EMBL" id="OCQ52555.1"/>
    </source>
</evidence>
<dbReference type="InterPro" id="IPR018927">
    <property type="entry name" value="Pilus_synth_Q_C"/>
</dbReference>
<dbReference type="RefSeq" id="WP_065823316.1">
    <property type="nucleotide sequence ID" value="NZ_CAWMQZ010000085.1"/>
</dbReference>
<reference evidence="3 4" key="1">
    <citation type="submission" date="2015-12" db="EMBL/GenBank/DDBJ databases">
        <title>Genome comparisons provide insights into the role of secondary metabolites in the pathogenic phase of the Photorhabdus life cycle.</title>
        <authorList>
            <person name="Tobias N.J."/>
            <person name="Mishra B."/>
            <person name="Gupta D.K."/>
            <person name="Thines M."/>
            <person name="Stinear T.P."/>
            <person name="Bode H.B."/>
        </authorList>
    </citation>
    <scope>NUCLEOTIDE SEQUENCE [LARGE SCALE GENOMIC DNA]</scope>
    <source>
        <strain evidence="3 4">PB68.1</strain>
    </source>
</reference>
<dbReference type="EMBL" id="LOMY01000085">
    <property type="protein sequence ID" value="OCQ52555.1"/>
    <property type="molecule type" value="Genomic_DNA"/>
</dbReference>
<dbReference type="PROSITE" id="PS51257">
    <property type="entry name" value="PROKAR_LIPOPROTEIN"/>
    <property type="match status" value="1"/>
</dbReference>
<comment type="caution">
    <text evidence="3">The sequence shown here is derived from an EMBL/GenBank/DDBJ whole genome shotgun (WGS) entry which is preliminary data.</text>
</comment>
<gene>
    <name evidence="3" type="ORF">Ppb6_02291</name>
</gene>
<dbReference type="Proteomes" id="UP000093476">
    <property type="component" value="Unassembled WGS sequence"/>
</dbReference>
<proteinExistence type="predicted"/>
<keyword evidence="1" id="KW-0732">Signal</keyword>
<evidence type="ECO:0000256" key="1">
    <source>
        <dbReference type="SAM" id="SignalP"/>
    </source>
</evidence>
<protein>
    <submittedName>
        <fullName evidence="3">Toxin co-regulated pilus biosynthesis protein Q</fullName>
    </submittedName>
</protein>
<dbReference type="AlphaFoldDB" id="A0A1C0U3U7"/>
<organism evidence="3 4">
    <name type="scientific">Photorhabdus australis subsp. thailandensis</name>
    <dbReference type="NCBI Taxonomy" id="2805096"/>
    <lineage>
        <taxon>Bacteria</taxon>
        <taxon>Pseudomonadati</taxon>
        <taxon>Pseudomonadota</taxon>
        <taxon>Gammaproteobacteria</taxon>
        <taxon>Enterobacterales</taxon>
        <taxon>Morganellaceae</taxon>
        <taxon>Photorhabdus</taxon>
    </lineage>
</organism>
<feature type="signal peptide" evidence="1">
    <location>
        <begin position="1"/>
        <end position="24"/>
    </location>
</feature>
<feature type="chain" id="PRO_5008646712" evidence="1">
    <location>
        <begin position="25"/>
        <end position="171"/>
    </location>
</feature>
<accession>A0A1C0U3U7</accession>
<feature type="domain" description="Toxin co-regulated pilus biosynthesis protein Q C-terminal" evidence="2">
    <location>
        <begin position="85"/>
        <end position="170"/>
    </location>
</feature>
<dbReference type="Pfam" id="PF10671">
    <property type="entry name" value="TcpQ"/>
    <property type="match status" value="1"/>
</dbReference>
<dbReference type="STRING" id="286156.Ppb6_02291"/>
<keyword evidence="4" id="KW-1185">Reference proteome</keyword>
<evidence type="ECO:0000313" key="4">
    <source>
        <dbReference type="Proteomes" id="UP000093476"/>
    </source>
</evidence>
<evidence type="ECO:0000259" key="2">
    <source>
        <dbReference type="Pfam" id="PF10671"/>
    </source>
</evidence>
<sequence length="171" mass="19064" precursor="true">MKRYFLAGSAAVLLLAGCQTQVLNNPPKVTIKTPVIASQNAGKMEVIKQAPKPRAISSNTFKGTTTIKPINLTQNPPPVTPVEKQWRIEKGTTLKDGIMAWAVKEMCSAADSINWTVIWETPINYRIDAPLQFKGHFKSALNDVFSLYQYAQKPLYVETNTPQCLIQVMEQ</sequence>